<sequence>MENNVSKSSQEKTSEPPSQIPSQPEKQPLPPKGKPPQIMIETNPLVSSKLPAMTKLPVLPGVAFTFFRASLGKKLYQPTSDFNLSDPNCHIMRPTYNSLHDPNLNEYYHQKEMHDKLKKRNFITKEDNVVCSLKEYNTYKHYLDTVKTDHHKTYSKNMKKQMLRMVQLQEEGHIPKDVTLEAIREYLLKEGAQNLKHLQSTIGSRDRGQKYALQTACKCKEDWVFKERSRLKLIEKDVRHDINKAKYLKEAKEKRIRKKISIIEQKQAIQLRKMEEELKNLQDFEKLREATIKPNKLLEEIFEKQPALPPAHSKTVKKTVYLSVTGKSKEKPAMLQRRPSLAPLQRRPCLDGLAPLKGFQEPVLRIFKAIEGQSIPDRAQLKSVILDHLGSKLVRKQLAESIRDEVKLTIPGSTPVAQRALSARIAYDVLKCVSRAANPSNEPACRLRGGNPIKPNAKADDPEPEEQMANGEDINTYVTMLITDVLEEVQEQVIVMIRKDSPTQFRVVSAKASQTAIDVVSNVLEDIRDLLNEENIEELALDSDAEEGTSGLSDSQPPAMTALKKADPKNRPDSCSKLEGVACDLISTAYDSLLFELAFPELQGERDEQPSTSRAIRSNIQISFVEKAPSLTLEILPTEPVISSFSNSPSYGMVFSSDTSEVAENNSKTSIPEASAVASTSSQETYTTTTVECKEERIENGNTIDTDNALSVPSVNTEEVVSRPILIHKVKKENAATRSGSLPNLYGLVVDAVMDHFSKEPFRDRLAQSVKNEVRRTLSMPEFGLLNLEIDNYFERKILEDMLKEVSRKCGGQSSSTVAENATDEEEFSRLESAAAQLIQKVIQEVKTKFVVKIRKGSPKRCLSPKASRTAINAVSSLLGDMETTVMASVPRSHTTSRAGMEGMLSEASGEHPAKSMASAKVELIADDLVEDVIDMCSEMILDGQPLGLLHDDPEEGPSNVVVPGPIQSSLSGSDECHTKSQVPAVKIEDHEVKTILIQDPTLISPGEKNTDEKRVIRVSYVFDSSPRRKAHQATRSTTFPNLYVTLVDGVLDQISTEPFKEILAQSVRNEVRRSVSLPQFGSVNLESKDCSEREIIEDMLKSVSRKLSKDQACQPTKKASEPMNANVNAISPTPKLQSTAKDLIINVLEHVKTKIIDIIRQDSPNRAISPKASQTAINAVSNILGAMGTSLMASNKSFFPDVAGLQPDLDDVQSYSTEAFEGYPGIWMSSPKMEYIASGLMDTICEDLLDEDGFLRWSAGARSSQQDLDLQKVITSKPASPVNSMPVKRCLSMSYLDALKNPEDTDNATHHSRSLDSLSVIGVPTSTLEEVSYGTELKLTQSRKDVSASSSLYAMSNCWSALEYTSSVSDIPIYEEAERISSTDEEDGVSKSPVPILLTSSKSVFNVSSLVPTPPEGKPKVRLPWRPVLCLKKVPQQPPNKMHIYTVYRDPFHFPPETMRSTSPSSSEGDSSTPESQRPRVVDSSDKESIFKIDSSERLVAEIMLSVREDVVEAKRSELAGHLAALSSDNEMPSTLAQIRRTPHADSPTASNTSPHSKSDN</sequence>
<accession>A0AAN8LQR7</accession>
<gene>
    <name evidence="2" type="ORF">J4Q44_G00216520</name>
</gene>
<proteinExistence type="predicted"/>
<feature type="compositionally biased region" description="Polar residues" evidence="1">
    <location>
        <begin position="1549"/>
        <end position="1562"/>
    </location>
</feature>
<evidence type="ECO:0000313" key="3">
    <source>
        <dbReference type="Proteomes" id="UP001356427"/>
    </source>
</evidence>
<feature type="compositionally biased region" description="Low complexity" evidence="1">
    <location>
        <begin position="1462"/>
        <end position="1477"/>
    </location>
</feature>
<dbReference type="Proteomes" id="UP001356427">
    <property type="component" value="Unassembled WGS sequence"/>
</dbReference>
<name>A0AAN8LQR7_9TELE</name>
<dbReference type="InterPro" id="IPR038891">
    <property type="entry name" value="FSIP2"/>
</dbReference>
<feature type="compositionally biased region" description="Basic and acidic residues" evidence="1">
    <location>
        <begin position="564"/>
        <end position="574"/>
    </location>
</feature>
<protein>
    <recommendedName>
        <fullName evidence="4">Fibrous sheath-interacting protein 2</fullName>
    </recommendedName>
</protein>
<dbReference type="EMBL" id="JAGTTL010000019">
    <property type="protein sequence ID" value="KAK6308381.1"/>
    <property type="molecule type" value="Genomic_DNA"/>
</dbReference>
<feature type="region of interest" description="Disordered" evidence="1">
    <location>
        <begin position="1456"/>
        <end position="1488"/>
    </location>
</feature>
<keyword evidence="3" id="KW-1185">Reference proteome</keyword>
<feature type="region of interest" description="Disordered" evidence="1">
    <location>
        <begin position="443"/>
        <end position="470"/>
    </location>
</feature>
<feature type="region of interest" description="Disordered" evidence="1">
    <location>
        <begin position="1"/>
        <end position="39"/>
    </location>
</feature>
<evidence type="ECO:0008006" key="4">
    <source>
        <dbReference type="Google" id="ProtNLM"/>
    </source>
</evidence>
<comment type="caution">
    <text evidence="2">The sequence shown here is derived from an EMBL/GenBank/DDBJ whole genome shotgun (WGS) entry which is preliminary data.</text>
</comment>
<feature type="compositionally biased region" description="Basic and acidic residues" evidence="1">
    <location>
        <begin position="1478"/>
        <end position="1488"/>
    </location>
</feature>
<feature type="region of interest" description="Disordered" evidence="1">
    <location>
        <begin position="540"/>
        <end position="574"/>
    </location>
</feature>
<dbReference type="PANTHER" id="PTHR47315">
    <property type="entry name" value="FIBROUS SHEATH INTERACTING PROTEIN 2"/>
    <property type="match status" value="1"/>
</dbReference>
<evidence type="ECO:0000256" key="1">
    <source>
        <dbReference type="SAM" id="MobiDB-lite"/>
    </source>
</evidence>
<evidence type="ECO:0000313" key="2">
    <source>
        <dbReference type="EMBL" id="KAK6308381.1"/>
    </source>
</evidence>
<feature type="region of interest" description="Disordered" evidence="1">
    <location>
        <begin position="1524"/>
        <end position="1562"/>
    </location>
</feature>
<dbReference type="PANTHER" id="PTHR47315:SF3">
    <property type="entry name" value="FIBROUS SHEATH-INTERACTING PROTEIN 2-LIKE"/>
    <property type="match status" value="1"/>
</dbReference>
<organism evidence="2 3">
    <name type="scientific">Coregonus suidteri</name>
    <dbReference type="NCBI Taxonomy" id="861788"/>
    <lineage>
        <taxon>Eukaryota</taxon>
        <taxon>Metazoa</taxon>
        <taxon>Chordata</taxon>
        <taxon>Craniata</taxon>
        <taxon>Vertebrata</taxon>
        <taxon>Euteleostomi</taxon>
        <taxon>Actinopterygii</taxon>
        <taxon>Neopterygii</taxon>
        <taxon>Teleostei</taxon>
        <taxon>Protacanthopterygii</taxon>
        <taxon>Salmoniformes</taxon>
        <taxon>Salmonidae</taxon>
        <taxon>Coregoninae</taxon>
        <taxon>Coregonus</taxon>
    </lineage>
</organism>
<feature type="compositionally biased region" description="Polar residues" evidence="1">
    <location>
        <begin position="1528"/>
        <end position="1538"/>
    </location>
</feature>
<reference evidence="2 3" key="1">
    <citation type="submission" date="2021-04" db="EMBL/GenBank/DDBJ databases">
        <authorList>
            <person name="De Guttry C."/>
            <person name="Zahm M."/>
            <person name="Klopp C."/>
            <person name="Cabau C."/>
            <person name="Louis A."/>
            <person name="Berthelot C."/>
            <person name="Parey E."/>
            <person name="Roest Crollius H."/>
            <person name="Montfort J."/>
            <person name="Robinson-Rechavi M."/>
            <person name="Bucao C."/>
            <person name="Bouchez O."/>
            <person name="Gislard M."/>
            <person name="Lluch J."/>
            <person name="Milhes M."/>
            <person name="Lampietro C."/>
            <person name="Lopez Roques C."/>
            <person name="Donnadieu C."/>
            <person name="Braasch I."/>
            <person name="Desvignes T."/>
            <person name="Postlethwait J."/>
            <person name="Bobe J."/>
            <person name="Wedekind C."/>
            <person name="Guiguen Y."/>
        </authorList>
    </citation>
    <scope>NUCLEOTIDE SEQUENCE [LARGE SCALE GENOMIC DNA]</scope>
    <source>
        <strain evidence="2">Cs_M1</strain>
        <tissue evidence="2">Blood</tissue>
    </source>
</reference>
<feature type="compositionally biased region" description="Low complexity" evidence="1">
    <location>
        <begin position="15"/>
        <end position="26"/>
    </location>
</feature>